<comment type="caution">
    <text evidence="2">The sequence shown here is derived from an EMBL/GenBank/DDBJ whole genome shotgun (WGS) entry which is preliminary data.</text>
</comment>
<reference evidence="2 3" key="1">
    <citation type="submission" date="2017-10" db="EMBL/GenBank/DDBJ databases">
        <title>Sequencing the genomes of 1000 actinobacteria strains.</title>
        <authorList>
            <person name="Klenk H.-P."/>
        </authorList>
    </citation>
    <scope>NUCLEOTIDE SEQUENCE [LARGE SCALE GENOMIC DNA]</scope>
    <source>
        <strain evidence="2 3">DSM 46092</strain>
    </source>
</reference>
<proteinExistence type="predicted"/>
<protein>
    <submittedName>
        <fullName evidence="2">Uncharacterized protein</fullName>
    </submittedName>
</protein>
<dbReference type="EMBL" id="PDJK01000001">
    <property type="protein sequence ID" value="PFG57317.1"/>
    <property type="molecule type" value="Genomic_DNA"/>
</dbReference>
<feature type="region of interest" description="Disordered" evidence="1">
    <location>
        <begin position="180"/>
        <end position="231"/>
    </location>
</feature>
<accession>A0A2A9G0R4</accession>
<dbReference type="Proteomes" id="UP000243542">
    <property type="component" value="Unassembled WGS sequence"/>
</dbReference>
<name>A0A2A9G0R4_9PSEU</name>
<gene>
    <name evidence="2" type="ORF">ATK36_0892</name>
</gene>
<evidence type="ECO:0000313" key="3">
    <source>
        <dbReference type="Proteomes" id="UP000243542"/>
    </source>
</evidence>
<dbReference type="AlphaFoldDB" id="A0A2A9G0R4"/>
<organism evidence="2 3">
    <name type="scientific">Amycolatopsis sulphurea</name>
    <dbReference type="NCBI Taxonomy" id="76022"/>
    <lineage>
        <taxon>Bacteria</taxon>
        <taxon>Bacillati</taxon>
        <taxon>Actinomycetota</taxon>
        <taxon>Actinomycetes</taxon>
        <taxon>Pseudonocardiales</taxon>
        <taxon>Pseudonocardiaceae</taxon>
        <taxon>Amycolatopsis</taxon>
    </lineage>
</organism>
<keyword evidence="3" id="KW-1185">Reference proteome</keyword>
<evidence type="ECO:0000313" key="2">
    <source>
        <dbReference type="EMBL" id="PFG57317.1"/>
    </source>
</evidence>
<evidence type="ECO:0000256" key="1">
    <source>
        <dbReference type="SAM" id="MobiDB-lite"/>
    </source>
</evidence>
<sequence length="231" mass="24500">MGMEDRRGGSSPGVAKLCFARWPWCITSVLRGCGGVLAAACSRPRRAGVQKVAKAASIWTSIWARLGRGDALGFAWGGPVITAIRASLGPRRAGAPCGTTGARHGWHSWYPTSYAGPCRAGNGCRLDSPTDQGGPPRLSWRLDRFVSRCLRLLGQGPGKVGRGPVISRVPWLPRHHRRCLPSSSISPGSGRSGDVRDARPPRGVRRTCLGSAQGPHTDFADTLGCSGVSRQ</sequence>